<evidence type="ECO:0000313" key="2">
    <source>
        <dbReference type="EMBL" id="MFC5447541.1"/>
    </source>
</evidence>
<dbReference type="EMBL" id="JBHSMJ010000008">
    <property type="protein sequence ID" value="MFC5447541.1"/>
    <property type="molecule type" value="Genomic_DNA"/>
</dbReference>
<keyword evidence="3" id="KW-1185">Reference proteome</keyword>
<evidence type="ECO:0000256" key="1">
    <source>
        <dbReference type="SAM" id="Phobius"/>
    </source>
</evidence>
<name>A0ABW0K4M1_9BACL</name>
<dbReference type="Pfam" id="PF07235">
    <property type="entry name" value="DUF1427"/>
    <property type="match status" value="1"/>
</dbReference>
<keyword evidence="1" id="KW-0472">Membrane</keyword>
<keyword evidence="1" id="KW-0812">Transmembrane</keyword>
<accession>A0ABW0K4M1</accession>
<gene>
    <name evidence="2" type="ORF">ACFPOG_04680</name>
</gene>
<sequence length="55" mass="5770">MKEVLLAFAAGALVGVVFKFLRLPLPAPPVLSGIIGIVGIYAGGKLIEWIQGFFA</sequence>
<dbReference type="NCBIfam" id="TIGR03510">
    <property type="entry name" value="XapX"/>
    <property type="match status" value="1"/>
</dbReference>
<reference evidence="3" key="1">
    <citation type="journal article" date="2019" name="Int. J. Syst. Evol. Microbiol.">
        <title>The Global Catalogue of Microorganisms (GCM) 10K type strain sequencing project: providing services to taxonomists for standard genome sequencing and annotation.</title>
        <authorList>
            <consortium name="The Broad Institute Genomics Platform"/>
            <consortium name="The Broad Institute Genome Sequencing Center for Infectious Disease"/>
            <person name="Wu L."/>
            <person name="Ma J."/>
        </authorList>
    </citation>
    <scope>NUCLEOTIDE SEQUENCE [LARGE SCALE GENOMIC DNA]</scope>
    <source>
        <strain evidence="3">KACC 11904</strain>
    </source>
</reference>
<comment type="caution">
    <text evidence="2">The sequence shown here is derived from an EMBL/GenBank/DDBJ whole genome shotgun (WGS) entry which is preliminary data.</text>
</comment>
<dbReference type="Proteomes" id="UP001596044">
    <property type="component" value="Unassembled WGS sequence"/>
</dbReference>
<feature type="transmembrane region" description="Helical" evidence="1">
    <location>
        <begin position="29"/>
        <end position="47"/>
    </location>
</feature>
<keyword evidence="1" id="KW-1133">Transmembrane helix</keyword>
<dbReference type="InterPro" id="IPR009872">
    <property type="entry name" value="DUF1427"/>
</dbReference>
<protein>
    <submittedName>
        <fullName evidence="2">XapX domain-containing protein</fullName>
    </submittedName>
</protein>
<organism evidence="2 3">
    <name type="scientific">Paenibacillus aestuarii</name>
    <dbReference type="NCBI Taxonomy" id="516965"/>
    <lineage>
        <taxon>Bacteria</taxon>
        <taxon>Bacillati</taxon>
        <taxon>Bacillota</taxon>
        <taxon>Bacilli</taxon>
        <taxon>Bacillales</taxon>
        <taxon>Paenibacillaceae</taxon>
        <taxon>Paenibacillus</taxon>
    </lineage>
</organism>
<evidence type="ECO:0000313" key="3">
    <source>
        <dbReference type="Proteomes" id="UP001596044"/>
    </source>
</evidence>
<proteinExistence type="predicted"/>
<dbReference type="InterPro" id="IPR020017">
    <property type="entry name" value="XapX_domain"/>
</dbReference>
<dbReference type="RefSeq" id="WP_270884109.1">
    <property type="nucleotide sequence ID" value="NZ_JAQFVF010000061.1"/>
</dbReference>